<dbReference type="InterPro" id="IPR012545">
    <property type="entry name" value="DUF1697"/>
</dbReference>
<dbReference type="AlphaFoldDB" id="A0A0E3B867"/>
<dbReference type="EMBL" id="AWTN01000159">
    <property type="protein sequence ID" value="KGG82214.1"/>
    <property type="molecule type" value="Genomic_DNA"/>
</dbReference>
<evidence type="ECO:0000313" key="2">
    <source>
        <dbReference type="Proteomes" id="UP000029567"/>
    </source>
</evidence>
<reference evidence="1 2" key="1">
    <citation type="submission" date="2013-09" db="EMBL/GenBank/DDBJ databases">
        <title>High correlation between genotypes and phenotypes of environmental bacteria Comamonas testosteroni strains.</title>
        <authorList>
            <person name="Liu L."/>
            <person name="Zhu W."/>
            <person name="Xia X."/>
            <person name="Xu B."/>
            <person name="Luo M."/>
            <person name="Wang G."/>
        </authorList>
    </citation>
    <scope>NUCLEOTIDE SEQUENCE [LARGE SCALE GENOMIC DNA]</scope>
    <source>
        <strain evidence="1 2">JL14</strain>
    </source>
</reference>
<dbReference type="PANTHER" id="PTHR36439">
    <property type="entry name" value="BLL4334 PROTEIN"/>
    <property type="match status" value="1"/>
</dbReference>
<comment type="caution">
    <text evidence="1">The sequence shown here is derived from an EMBL/GenBank/DDBJ whole genome shotgun (WGS) entry which is preliminary data.</text>
</comment>
<evidence type="ECO:0000313" key="1">
    <source>
        <dbReference type="EMBL" id="KGG82214.1"/>
    </source>
</evidence>
<dbReference type="Pfam" id="PF08002">
    <property type="entry name" value="DUF1697"/>
    <property type="match status" value="1"/>
</dbReference>
<dbReference type="Proteomes" id="UP000029567">
    <property type="component" value="Unassembled WGS sequence"/>
</dbReference>
<organism evidence="1 2">
    <name type="scientific">Comamonas thiooxydans</name>
    <dbReference type="NCBI Taxonomy" id="363952"/>
    <lineage>
        <taxon>Bacteria</taxon>
        <taxon>Pseudomonadati</taxon>
        <taxon>Pseudomonadota</taxon>
        <taxon>Betaproteobacteria</taxon>
        <taxon>Burkholderiales</taxon>
        <taxon>Comamonadaceae</taxon>
        <taxon>Comamonas</taxon>
    </lineage>
</organism>
<proteinExistence type="predicted"/>
<gene>
    <name evidence="1" type="ORF">P245_27215</name>
</gene>
<dbReference type="Gene3D" id="3.30.70.1280">
    <property type="entry name" value="SP0830-like domains"/>
    <property type="match status" value="1"/>
</dbReference>
<sequence>MPIYVALLRAVNVGGTGKLPMAELKSMCEAEGFAQVQTYIASGNVVLDADCTEQQLKSALERRLASYAGKPVDVIVRTAREMTEVLANNPFPESPGNRTVAIFLDEAPPADTLTQIKGRKDEQLQLGRREIYVAYGAGMGSSKLRIAAAAQGTARNINTIAQLVEMATARQEVATRKKR</sequence>
<dbReference type="SUPFAM" id="SSF160379">
    <property type="entry name" value="SP0830-like"/>
    <property type="match status" value="1"/>
</dbReference>
<name>A0A0E3B867_9BURK</name>
<dbReference type="RefSeq" id="WP_034384091.1">
    <property type="nucleotide sequence ID" value="NZ_AWTN01000159.1"/>
</dbReference>
<accession>A0A0E3B867</accession>
<evidence type="ECO:0008006" key="3">
    <source>
        <dbReference type="Google" id="ProtNLM"/>
    </source>
</evidence>
<protein>
    <recommendedName>
        <fullName evidence="3">DUF1697 domain-containing protein</fullName>
    </recommendedName>
</protein>
<dbReference type="PIRSF" id="PIRSF008502">
    <property type="entry name" value="UCP008502"/>
    <property type="match status" value="1"/>
</dbReference>
<dbReference type="PANTHER" id="PTHR36439:SF1">
    <property type="entry name" value="DUF1697 DOMAIN-CONTAINING PROTEIN"/>
    <property type="match status" value="1"/>
</dbReference>